<evidence type="ECO:0000313" key="2">
    <source>
        <dbReference type="Proteomes" id="UP000002059"/>
    </source>
</evidence>
<dbReference type="RefSeq" id="XP_002797804.1">
    <property type="nucleotide sequence ID" value="XM_002797758.2"/>
</dbReference>
<dbReference type="KEGG" id="pbl:PAAG_00343"/>
<proteinExistence type="predicted"/>
<dbReference type="HOGENOM" id="CLU_2197712_0_0_1"/>
<organism evidence="1 2">
    <name type="scientific">Paracoccidioides lutzii (strain ATCC MYA-826 / Pb01)</name>
    <name type="common">Paracoccidioides brasiliensis</name>
    <dbReference type="NCBI Taxonomy" id="502779"/>
    <lineage>
        <taxon>Eukaryota</taxon>
        <taxon>Fungi</taxon>
        <taxon>Dikarya</taxon>
        <taxon>Ascomycota</taxon>
        <taxon>Pezizomycotina</taxon>
        <taxon>Eurotiomycetes</taxon>
        <taxon>Eurotiomycetidae</taxon>
        <taxon>Onygenales</taxon>
        <taxon>Ajellomycetaceae</taxon>
        <taxon>Paracoccidioides</taxon>
    </lineage>
</organism>
<protein>
    <submittedName>
        <fullName evidence="1">Uncharacterized protein</fullName>
    </submittedName>
</protein>
<dbReference type="AlphaFoldDB" id="C1GP98"/>
<name>C1GP98_PARBA</name>
<reference evidence="1 2" key="1">
    <citation type="journal article" date="2011" name="PLoS Genet.">
        <title>Comparative genomic analysis of human fungal pathogens causing paracoccidioidomycosis.</title>
        <authorList>
            <person name="Desjardins C.A."/>
            <person name="Champion M.D."/>
            <person name="Holder J.W."/>
            <person name="Muszewska A."/>
            <person name="Goldberg J."/>
            <person name="Bailao A.M."/>
            <person name="Brigido M.M."/>
            <person name="Ferreira M.E."/>
            <person name="Garcia A.M."/>
            <person name="Grynberg M."/>
            <person name="Gujja S."/>
            <person name="Heiman D.I."/>
            <person name="Henn M.R."/>
            <person name="Kodira C.D."/>
            <person name="Leon-Narvaez H."/>
            <person name="Longo L.V."/>
            <person name="Ma L.J."/>
            <person name="Malavazi I."/>
            <person name="Matsuo A.L."/>
            <person name="Morais F.V."/>
            <person name="Pereira M."/>
            <person name="Rodriguez-Brito S."/>
            <person name="Sakthikumar S."/>
            <person name="Salem-Izacc S.M."/>
            <person name="Sykes S.M."/>
            <person name="Teixeira M.M."/>
            <person name="Vallejo M.C."/>
            <person name="Walter M.E."/>
            <person name="Yandava C."/>
            <person name="Young S."/>
            <person name="Zeng Q."/>
            <person name="Zucker J."/>
            <person name="Felipe M.S."/>
            <person name="Goldman G.H."/>
            <person name="Haas B.J."/>
            <person name="McEwen J.G."/>
            <person name="Nino-Vega G."/>
            <person name="Puccia R."/>
            <person name="San-Blas G."/>
            <person name="Soares C.M."/>
            <person name="Birren B.W."/>
            <person name="Cuomo C.A."/>
        </authorList>
    </citation>
    <scope>NUCLEOTIDE SEQUENCE [LARGE SCALE GENOMIC DNA]</scope>
    <source>
        <strain evidence="2">ATCC MYA-826 / Pb01</strain>
    </source>
</reference>
<sequence length="108" mass="12187">MRCVSDGLDLSMELSDIQTLDRTVTPVNATRFEVIRSYLKSLDHAIMMVRQCVFRIAPSQETSSRGQYLSPFPGVSTAPLEIDPVKSWIYSLNTIPKLLHHQPHCDGQ</sequence>
<dbReference type="VEuPathDB" id="FungiDB:PAAG_00343"/>
<evidence type="ECO:0000313" key="1">
    <source>
        <dbReference type="EMBL" id="EEH36020.1"/>
    </source>
</evidence>
<keyword evidence="2" id="KW-1185">Reference proteome</keyword>
<dbReference type="EMBL" id="KN293992">
    <property type="protein sequence ID" value="EEH36020.1"/>
    <property type="molecule type" value="Genomic_DNA"/>
</dbReference>
<dbReference type="Proteomes" id="UP000002059">
    <property type="component" value="Partially assembled WGS sequence"/>
</dbReference>
<dbReference type="GeneID" id="9100889"/>
<gene>
    <name evidence="1" type="ORF">PAAG_00343</name>
</gene>
<accession>C1GP98</accession>